<keyword evidence="2" id="KW-1185">Reference proteome</keyword>
<protein>
    <submittedName>
        <fullName evidence="1">Uncharacterized protein</fullName>
    </submittedName>
</protein>
<name>A0ACC0SK23_POPTR</name>
<organism evidence="1 2">
    <name type="scientific">Populus trichocarpa</name>
    <name type="common">Western balsam poplar</name>
    <name type="synonym">Populus balsamifera subsp. trichocarpa</name>
    <dbReference type="NCBI Taxonomy" id="3694"/>
    <lineage>
        <taxon>Eukaryota</taxon>
        <taxon>Viridiplantae</taxon>
        <taxon>Streptophyta</taxon>
        <taxon>Embryophyta</taxon>
        <taxon>Tracheophyta</taxon>
        <taxon>Spermatophyta</taxon>
        <taxon>Magnoliopsida</taxon>
        <taxon>eudicotyledons</taxon>
        <taxon>Gunneridae</taxon>
        <taxon>Pentapetalae</taxon>
        <taxon>rosids</taxon>
        <taxon>fabids</taxon>
        <taxon>Malpighiales</taxon>
        <taxon>Salicaceae</taxon>
        <taxon>Saliceae</taxon>
        <taxon>Populus</taxon>
    </lineage>
</organism>
<dbReference type="EMBL" id="CM009297">
    <property type="protein sequence ID" value="KAI9389533.1"/>
    <property type="molecule type" value="Genomic_DNA"/>
</dbReference>
<sequence>MNLPFDSFAVECSRVGNNNITLSCKIACERLADFDG</sequence>
<proteinExistence type="predicted"/>
<dbReference type="Proteomes" id="UP000006729">
    <property type="component" value="Chromosome 8"/>
</dbReference>
<accession>A0ACC0SK23</accession>
<comment type="caution">
    <text evidence="1">The sequence shown here is derived from an EMBL/GenBank/DDBJ whole genome shotgun (WGS) entry which is preliminary data.</text>
</comment>
<evidence type="ECO:0000313" key="1">
    <source>
        <dbReference type="EMBL" id="KAI9389533.1"/>
    </source>
</evidence>
<reference evidence="1 2" key="1">
    <citation type="journal article" date="2006" name="Science">
        <title>The genome of black cottonwood, Populus trichocarpa (Torr. &amp; Gray).</title>
        <authorList>
            <person name="Tuskan G.A."/>
            <person name="Difazio S."/>
            <person name="Jansson S."/>
            <person name="Bohlmann J."/>
            <person name="Grigoriev I."/>
            <person name="Hellsten U."/>
            <person name="Putnam N."/>
            <person name="Ralph S."/>
            <person name="Rombauts S."/>
            <person name="Salamov A."/>
            <person name="Schein J."/>
            <person name="Sterck L."/>
            <person name="Aerts A."/>
            <person name="Bhalerao R.R."/>
            <person name="Bhalerao R.P."/>
            <person name="Blaudez D."/>
            <person name="Boerjan W."/>
            <person name="Brun A."/>
            <person name="Brunner A."/>
            <person name="Busov V."/>
            <person name="Campbell M."/>
            <person name="Carlson J."/>
            <person name="Chalot M."/>
            <person name="Chapman J."/>
            <person name="Chen G.L."/>
            <person name="Cooper D."/>
            <person name="Coutinho P.M."/>
            <person name="Couturier J."/>
            <person name="Covert S."/>
            <person name="Cronk Q."/>
            <person name="Cunningham R."/>
            <person name="Davis J."/>
            <person name="Degroeve S."/>
            <person name="Dejardin A."/>
            <person name="Depamphilis C."/>
            <person name="Detter J."/>
            <person name="Dirks B."/>
            <person name="Dubchak I."/>
            <person name="Duplessis S."/>
            <person name="Ehlting J."/>
            <person name="Ellis B."/>
            <person name="Gendler K."/>
            <person name="Goodstein D."/>
            <person name="Gribskov M."/>
            <person name="Grimwood J."/>
            <person name="Groover A."/>
            <person name="Gunter L."/>
            <person name="Hamberger B."/>
            <person name="Heinze B."/>
            <person name="Helariutta Y."/>
            <person name="Henrissat B."/>
            <person name="Holligan D."/>
            <person name="Holt R."/>
            <person name="Huang W."/>
            <person name="Islam-Faridi N."/>
            <person name="Jones S."/>
            <person name="Jones-Rhoades M."/>
            <person name="Jorgensen R."/>
            <person name="Joshi C."/>
            <person name="Kangasjarvi J."/>
            <person name="Karlsson J."/>
            <person name="Kelleher C."/>
            <person name="Kirkpatrick R."/>
            <person name="Kirst M."/>
            <person name="Kohler A."/>
            <person name="Kalluri U."/>
            <person name="Larimer F."/>
            <person name="Leebens-Mack J."/>
            <person name="Leple J.C."/>
            <person name="Locascio P."/>
            <person name="Lou Y."/>
            <person name="Lucas S."/>
            <person name="Martin F."/>
            <person name="Montanini B."/>
            <person name="Napoli C."/>
            <person name="Nelson D.R."/>
            <person name="Nelson C."/>
            <person name="Nieminen K."/>
            <person name="Nilsson O."/>
            <person name="Pereda V."/>
            <person name="Peter G."/>
            <person name="Philippe R."/>
            <person name="Pilate G."/>
            <person name="Poliakov A."/>
            <person name="Razumovskaya J."/>
            <person name="Richardson P."/>
            <person name="Rinaldi C."/>
            <person name="Ritland K."/>
            <person name="Rouze P."/>
            <person name="Ryaboy D."/>
            <person name="Schmutz J."/>
            <person name="Schrader J."/>
            <person name="Segerman B."/>
            <person name="Shin H."/>
            <person name="Siddiqui A."/>
            <person name="Sterky F."/>
            <person name="Terry A."/>
            <person name="Tsai C.J."/>
            <person name="Uberbacher E."/>
            <person name="Unneberg P."/>
            <person name="Vahala J."/>
            <person name="Wall K."/>
            <person name="Wessler S."/>
            <person name="Yang G."/>
            <person name="Yin T."/>
            <person name="Douglas C."/>
            <person name="Marra M."/>
            <person name="Sandberg G."/>
            <person name="Van de Peer Y."/>
            <person name="Rokhsar D."/>
        </authorList>
    </citation>
    <scope>NUCLEOTIDE SEQUENCE [LARGE SCALE GENOMIC DNA]</scope>
    <source>
        <strain evidence="2">cv. Nisqually</strain>
    </source>
</reference>
<gene>
    <name evidence="1" type="ORF">POPTR_008G057666v4</name>
</gene>
<evidence type="ECO:0000313" key="2">
    <source>
        <dbReference type="Proteomes" id="UP000006729"/>
    </source>
</evidence>